<dbReference type="AlphaFoldDB" id="A0A6C0D946"/>
<protein>
    <submittedName>
        <fullName evidence="2">Uncharacterized protein</fullName>
    </submittedName>
</protein>
<feature type="compositionally biased region" description="Acidic residues" evidence="1">
    <location>
        <begin position="78"/>
        <end position="89"/>
    </location>
</feature>
<accession>A0A6C0D946</accession>
<organism evidence="2">
    <name type="scientific">viral metagenome</name>
    <dbReference type="NCBI Taxonomy" id="1070528"/>
    <lineage>
        <taxon>unclassified sequences</taxon>
        <taxon>metagenomes</taxon>
        <taxon>organismal metagenomes</taxon>
    </lineage>
</organism>
<name>A0A6C0D946_9ZZZZ</name>
<reference evidence="2" key="1">
    <citation type="journal article" date="2020" name="Nature">
        <title>Giant virus diversity and host interactions through global metagenomics.</title>
        <authorList>
            <person name="Schulz F."/>
            <person name="Roux S."/>
            <person name="Paez-Espino D."/>
            <person name="Jungbluth S."/>
            <person name="Walsh D.A."/>
            <person name="Denef V.J."/>
            <person name="McMahon K.D."/>
            <person name="Konstantinidis K.T."/>
            <person name="Eloe-Fadrosh E.A."/>
            <person name="Kyrpides N.C."/>
            <person name="Woyke T."/>
        </authorList>
    </citation>
    <scope>NUCLEOTIDE SEQUENCE</scope>
    <source>
        <strain evidence="2">GVMAG-M-3300023174-130</strain>
    </source>
</reference>
<evidence type="ECO:0000313" key="2">
    <source>
        <dbReference type="EMBL" id="QHT12991.1"/>
    </source>
</evidence>
<evidence type="ECO:0000256" key="1">
    <source>
        <dbReference type="SAM" id="MobiDB-lite"/>
    </source>
</evidence>
<dbReference type="EMBL" id="MN739555">
    <property type="protein sequence ID" value="QHT12991.1"/>
    <property type="molecule type" value="Genomic_DNA"/>
</dbReference>
<proteinExistence type="predicted"/>
<sequence length="572" mass="65095">MSQMNSNKIDTNIEHYTISELLTILDLDKPYPNEIIKKTDVYIQKFEKEKNKQMVDFFYDMKYVLIDYSEQLYNNNLDEDEDEDKDDDDSKTVEINSAKKQSTDWFQNEALKQKDPIQKNKITERKQKIGVFNDNHVPMNREQLGVSNNFNVDVAQDVLNPNLKNITSRIIVLDSQYRQSSNSSENACDYTLDLSEPLINVLSLRLYSFSIPFTWYNIDKNYGNTCFWISIYTRNLDDYNNVTITSVQVSLESGNYNTTTIVDALINSMISEGIDLSGIQPIPDIPHTPGELAPPIYINPVSGKMILNLYGAKYNDLTIDETSIITFFDVNDDLSCGFYCSPNMNINNTLGWILGYRVPVQNINKNGNQAVAIIDLYGPKYFILVIDDLNQNHINNGLIGITEMSKFVKLPNYYLPSCYECIPPNPNGSNVNFNSLALQNDEDAGTLIVDKLDVTHTSTQHILPSAPRTLTQAQIYSVNEIIKNNQRTYNYKLKAPVVSDTFAILPIKLGTSKIGDMNVEFGGSMQDNKRTYFGPVNISRLRVKLLDDKGNIVNLNGCDWCVTIISENLYQY</sequence>
<feature type="region of interest" description="Disordered" evidence="1">
    <location>
        <begin position="78"/>
        <end position="98"/>
    </location>
</feature>